<dbReference type="InterPro" id="IPR051121">
    <property type="entry name" value="FAH"/>
</dbReference>
<dbReference type="GO" id="GO:0046872">
    <property type="term" value="F:metal ion binding"/>
    <property type="evidence" value="ECO:0007669"/>
    <property type="project" value="UniProtKB-KW"/>
</dbReference>
<organism evidence="4 5">
    <name type="scientific">Nakamurella leprariae</name>
    <dbReference type="NCBI Taxonomy" id="2803911"/>
    <lineage>
        <taxon>Bacteria</taxon>
        <taxon>Bacillati</taxon>
        <taxon>Actinomycetota</taxon>
        <taxon>Actinomycetes</taxon>
        <taxon>Nakamurellales</taxon>
        <taxon>Nakamurellaceae</taxon>
        <taxon>Nakamurella</taxon>
    </lineage>
</organism>
<dbReference type="GO" id="GO:0016853">
    <property type="term" value="F:isomerase activity"/>
    <property type="evidence" value="ECO:0007669"/>
    <property type="project" value="UniProtKB-ARBA"/>
</dbReference>
<dbReference type="Proteomes" id="UP000663792">
    <property type="component" value="Unassembled WGS sequence"/>
</dbReference>
<dbReference type="GO" id="GO:0016787">
    <property type="term" value="F:hydrolase activity"/>
    <property type="evidence" value="ECO:0007669"/>
    <property type="project" value="UniProtKB-KW"/>
</dbReference>
<accession>A0A938YCI5</accession>
<comment type="similarity">
    <text evidence="1">Belongs to the FAH family.</text>
</comment>
<name>A0A938YCI5_9ACTN</name>
<dbReference type="Pfam" id="PF01557">
    <property type="entry name" value="FAA_hydrolase"/>
    <property type="match status" value="1"/>
</dbReference>
<gene>
    <name evidence="4" type="ORF">JL106_12620</name>
</gene>
<dbReference type="PANTHER" id="PTHR42796">
    <property type="entry name" value="FUMARYLACETOACETATE HYDROLASE DOMAIN-CONTAINING PROTEIN 2A-RELATED"/>
    <property type="match status" value="1"/>
</dbReference>
<evidence type="ECO:0000256" key="1">
    <source>
        <dbReference type="ARBA" id="ARBA00010211"/>
    </source>
</evidence>
<dbReference type="EMBL" id="JAERWK010000016">
    <property type="protein sequence ID" value="MBM9468122.1"/>
    <property type="molecule type" value="Genomic_DNA"/>
</dbReference>
<keyword evidence="2" id="KW-0479">Metal-binding</keyword>
<dbReference type="PANTHER" id="PTHR42796:SF4">
    <property type="entry name" value="FUMARYLACETOACETATE HYDROLASE DOMAIN-CONTAINING PROTEIN 2A"/>
    <property type="match status" value="1"/>
</dbReference>
<dbReference type="AlphaFoldDB" id="A0A938YCI5"/>
<keyword evidence="4" id="KW-0378">Hydrolase</keyword>
<sequence length="277" mass="29620">MRYTSYRHDGVDRVGERRGDRLVPLDGVTDLGPSTTTSRLAAATRLEDQAVDVAAVTLRPAVTGAQKIICVGLNYKAHIDESGRKDSDYPVLFTKFPGSLLGPDDDVVLPPEAGFLDWEGELAVVIGEAGRRIPESAALDHVLGLSVANDITLRDYQYRTHQWLQGKAWDDTTPLGPDVVTLDEASATSGRITTTVNGAVEQDSDLAHFVFPVAHLVSVISEFTRLLPGDVILTGTPGGVGYRREPQLALHDGDVVTVTIEGVGAITNTVRAEAPTG</sequence>
<dbReference type="SUPFAM" id="SSF56529">
    <property type="entry name" value="FAH"/>
    <property type="match status" value="1"/>
</dbReference>
<dbReference type="GO" id="GO:0019752">
    <property type="term" value="P:carboxylic acid metabolic process"/>
    <property type="evidence" value="ECO:0007669"/>
    <property type="project" value="UniProtKB-ARBA"/>
</dbReference>
<keyword evidence="5" id="KW-1185">Reference proteome</keyword>
<evidence type="ECO:0000259" key="3">
    <source>
        <dbReference type="Pfam" id="PF01557"/>
    </source>
</evidence>
<dbReference type="InterPro" id="IPR036663">
    <property type="entry name" value="Fumarylacetoacetase_C_sf"/>
</dbReference>
<dbReference type="FunFam" id="3.90.850.10:FF:000002">
    <property type="entry name" value="2-hydroxyhepta-2,4-diene-1,7-dioate isomerase"/>
    <property type="match status" value="1"/>
</dbReference>
<comment type="caution">
    <text evidence="4">The sequence shown here is derived from an EMBL/GenBank/DDBJ whole genome shotgun (WGS) entry which is preliminary data.</text>
</comment>
<reference evidence="4" key="1">
    <citation type="submission" date="2021-01" db="EMBL/GenBank/DDBJ databases">
        <title>YIM 132084 draft genome.</title>
        <authorList>
            <person name="An D."/>
        </authorList>
    </citation>
    <scope>NUCLEOTIDE SEQUENCE</scope>
    <source>
        <strain evidence="4">YIM 132084</strain>
    </source>
</reference>
<evidence type="ECO:0000313" key="4">
    <source>
        <dbReference type="EMBL" id="MBM9468122.1"/>
    </source>
</evidence>
<feature type="domain" description="Fumarylacetoacetase-like C-terminal" evidence="3">
    <location>
        <begin position="67"/>
        <end position="271"/>
    </location>
</feature>
<proteinExistence type="inferred from homology"/>
<dbReference type="InterPro" id="IPR011234">
    <property type="entry name" value="Fumarylacetoacetase-like_C"/>
</dbReference>
<evidence type="ECO:0000313" key="5">
    <source>
        <dbReference type="Proteomes" id="UP000663792"/>
    </source>
</evidence>
<protein>
    <submittedName>
        <fullName evidence="4">Fumarylacetoacetate hydrolase family protein</fullName>
    </submittedName>
</protein>
<dbReference type="Gene3D" id="3.90.850.10">
    <property type="entry name" value="Fumarylacetoacetase-like, C-terminal domain"/>
    <property type="match status" value="1"/>
</dbReference>
<dbReference type="RefSeq" id="WP_205261076.1">
    <property type="nucleotide sequence ID" value="NZ_JAERWK010000016.1"/>
</dbReference>
<evidence type="ECO:0000256" key="2">
    <source>
        <dbReference type="ARBA" id="ARBA00022723"/>
    </source>
</evidence>